<comment type="caution">
    <text evidence="1">The sequence shown here is derived from an EMBL/GenBank/DDBJ whole genome shotgun (WGS) entry which is preliminary data.</text>
</comment>
<name>A0A840NVK4_9HYPH</name>
<proteinExistence type="predicted"/>
<evidence type="ECO:0000313" key="2">
    <source>
        <dbReference type="Proteomes" id="UP000561417"/>
    </source>
</evidence>
<evidence type="ECO:0000313" key="1">
    <source>
        <dbReference type="EMBL" id="MBB5073953.1"/>
    </source>
</evidence>
<protein>
    <submittedName>
        <fullName evidence="1">Uncharacterized protein</fullName>
    </submittedName>
</protein>
<dbReference type="Proteomes" id="UP000561417">
    <property type="component" value="Unassembled WGS sequence"/>
</dbReference>
<keyword evidence="2" id="KW-1185">Reference proteome</keyword>
<sequence>MFLGLYFGVFDESGGNISLESCVREQCICFYVTATLNVLLCGTWPFIKHIF</sequence>
<dbReference type="AlphaFoldDB" id="A0A840NVK4"/>
<gene>
    <name evidence="1" type="ORF">HNQ69_001086</name>
</gene>
<accession>A0A840NVK4</accession>
<organism evidence="1 2">
    <name type="scientific">Bartonella callosciuri</name>
    <dbReference type="NCBI Taxonomy" id="686223"/>
    <lineage>
        <taxon>Bacteria</taxon>
        <taxon>Pseudomonadati</taxon>
        <taxon>Pseudomonadota</taxon>
        <taxon>Alphaproteobacteria</taxon>
        <taxon>Hyphomicrobiales</taxon>
        <taxon>Bartonellaceae</taxon>
        <taxon>Bartonella</taxon>
    </lineage>
</organism>
<reference evidence="1 2" key="1">
    <citation type="submission" date="2020-08" db="EMBL/GenBank/DDBJ databases">
        <title>Genomic Encyclopedia of Type Strains, Phase IV (KMG-IV): sequencing the most valuable type-strain genomes for metagenomic binning, comparative biology and taxonomic classification.</title>
        <authorList>
            <person name="Goeker M."/>
        </authorList>
    </citation>
    <scope>NUCLEOTIDE SEQUENCE [LARGE SCALE GENOMIC DNA]</scope>
    <source>
        <strain evidence="1 2">DSM 28538</strain>
    </source>
</reference>
<dbReference type="EMBL" id="JACHIM010000004">
    <property type="protein sequence ID" value="MBB5073953.1"/>
    <property type="molecule type" value="Genomic_DNA"/>
</dbReference>